<dbReference type="OrthoDB" id="2745718at2759"/>
<dbReference type="EMBL" id="AZST01000413">
    <property type="protein sequence ID" value="KEP49071.1"/>
    <property type="molecule type" value="Genomic_DNA"/>
</dbReference>
<evidence type="ECO:0000313" key="2">
    <source>
        <dbReference type="Proteomes" id="UP000027456"/>
    </source>
</evidence>
<gene>
    <name evidence="1" type="ORF">V565_108870</name>
</gene>
<sequence>MESRVFYSVPREIFVRMLHNCSYVTIIRFSLTCKKAYEVVSSSISLQLHIELDINGLEIGEGSSKGNLNYSSILKELRDYQDAWFNMRFSPMVQQPIGALGVDVPNWDLRSGTYFGDFRESELEHDEDFLVDRTQIAVLGSSNLPPPINFEKKFTHTTADPNQDLVVLVEDEIEGSGLTRFHIHSLINGQPHPLAEHPIITVSFDNEFLRKNDLLDEMAGANPEIMGNYFIVKIYWPESGCEISEILLWDWKTGILLSRIHSKHSSARLTFLDKEHLLVYSVLPKNDIQSIRVALLVYRIPSTIIDREVPPNANFSPSSYPNREPILIFELPELHPTWEVTGQHFMLDPEPLPGDVVYTKSATLLCSHITTLYLRFRIWNNPLRQRYVYGSRKGTPTDFHVLVNVHNLLPHILECQYEPEGARTRIIRWSQWGTASTRWFIEDHAIEHSMDKMYRSQYIRSTSTKSGEAQLVSIVDFNPPLIKRYTYTSAAASRAKRASADKSEKTAVLEGKGMTAGRLFQTRVASTKLPVPTAGKALNQEALTEMIGSDMKTTIRAGFKEPVVSCLPYRVVTKMQLMPAHGHWRIHGEYLVGIPRIDWSQPENTPFSLYKIEPATQD</sequence>
<dbReference type="Proteomes" id="UP000027456">
    <property type="component" value="Unassembled WGS sequence"/>
</dbReference>
<comment type="caution">
    <text evidence="1">The sequence shown here is derived from an EMBL/GenBank/DDBJ whole genome shotgun (WGS) entry which is preliminary data.</text>
</comment>
<proteinExistence type="predicted"/>
<dbReference type="HOGENOM" id="CLU_007279_2_0_1"/>
<dbReference type="AlphaFoldDB" id="A0A074RPT0"/>
<name>A0A074RPT0_9AGAM</name>
<dbReference type="CDD" id="cd09917">
    <property type="entry name" value="F-box_SF"/>
    <property type="match status" value="1"/>
</dbReference>
<evidence type="ECO:0000313" key="1">
    <source>
        <dbReference type="EMBL" id="KEP49071.1"/>
    </source>
</evidence>
<organism evidence="1 2">
    <name type="scientific">Rhizoctonia solani 123E</name>
    <dbReference type="NCBI Taxonomy" id="1423351"/>
    <lineage>
        <taxon>Eukaryota</taxon>
        <taxon>Fungi</taxon>
        <taxon>Dikarya</taxon>
        <taxon>Basidiomycota</taxon>
        <taxon>Agaricomycotina</taxon>
        <taxon>Agaricomycetes</taxon>
        <taxon>Cantharellales</taxon>
        <taxon>Ceratobasidiaceae</taxon>
        <taxon>Rhizoctonia</taxon>
    </lineage>
</organism>
<accession>A0A074RPT0</accession>
<protein>
    <submittedName>
        <fullName evidence="1">Putative F-box-like domain protein</fullName>
    </submittedName>
</protein>
<reference evidence="1 2" key="1">
    <citation type="submission" date="2013-12" db="EMBL/GenBank/DDBJ databases">
        <authorList>
            <person name="Cubeta M."/>
            <person name="Pakala S."/>
            <person name="Fedorova N."/>
            <person name="Thomas E."/>
            <person name="Dean R."/>
            <person name="Jabaji S."/>
            <person name="Neate S."/>
            <person name="Toda T."/>
            <person name="Tavantzis S."/>
            <person name="Vilgalys R."/>
            <person name="Bharathan N."/>
            <person name="Pakala S."/>
            <person name="Losada L.S."/>
            <person name="Zafar N."/>
            <person name="Nierman W."/>
        </authorList>
    </citation>
    <scope>NUCLEOTIDE SEQUENCE [LARGE SCALE GENOMIC DNA]</scope>
    <source>
        <strain evidence="1 2">123E</strain>
    </source>
</reference>
<keyword evidence="2" id="KW-1185">Reference proteome</keyword>